<dbReference type="GO" id="GO:1990116">
    <property type="term" value="P:ribosome-associated ubiquitin-dependent protein catabolic process"/>
    <property type="evidence" value="ECO:0007669"/>
    <property type="project" value="TreeGrafter"/>
</dbReference>
<dbReference type="InterPro" id="IPR006994">
    <property type="entry name" value="TCF25/Rqc1"/>
</dbReference>
<feature type="region of interest" description="Disordered" evidence="1">
    <location>
        <begin position="173"/>
        <end position="196"/>
    </location>
</feature>
<feature type="compositionally biased region" description="Basic and acidic residues" evidence="1">
    <location>
        <begin position="9"/>
        <end position="20"/>
    </location>
</feature>
<feature type="compositionally biased region" description="Acidic residues" evidence="1">
    <location>
        <begin position="24"/>
        <end position="33"/>
    </location>
</feature>
<accession>A0A9P4SDC9</accession>
<feature type="region of interest" description="Disordered" evidence="1">
    <location>
        <begin position="678"/>
        <end position="703"/>
    </location>
</feature>
<evidence type="ECO:0000256" key="1">
    <source>
        <dbReference type="SAM" id="MobiDB-lite"/>
    </source>
</evidence>
<feature type="region of interest" description="Disordered" evidence="1">
    <location>
        <begin position="540"/>
        <end position="569"/>
    </location>
</feature>
<dbReference type="OrthoDB" id="205993at2759"/>
<dbReference type="PANTHER" id="PTHR22684:SF0">
    <property type="entry name" value="RIBOSOME QUALITY CONTROL COMPLEX SUBUNIT TCF25"/>
    <property type="match status" value="1"/>
</dbReference>
<evidence type="ECO:0000313" key="2">
    <source>
        <dbReference type="EMBL" id="KAF2840661.1"/>
    </source>
</evidence>
<dbReference type="AlphaFoldDB" id="A0A9P4SDC9"/>
<dbReference type="PANTHER" id="PTHR22684">
    <property type="entry name" value="NULP1-RELATED"/>
    <property type="match status" value="1"/>
</dbReference>
<dbReference type="Proteomes" id="UP000799429">
    <property type="component" value="Unassembled WGS sequence"/>
</dbReference>
<feature type="compositionally biased region" description="Acidic residues" evidence="1">
    <location>
        <begin position="49"/>
        <end position="66"/>
    </location>
</feature>
<keyword evidence="3" id="KW-1185">Reference proteome</keyword>
<proteinExistence type="predicted"/>
<feature type="compositionally biased region" description="Basic and acidic residues" evidence="1">
    <location>
        <begin position="693"/>
        <end position="703"/>
    </location>
</feature>
<dbReference type="GO" id="GO:1990112">
    <property type="term" value="C:RQC complex"/>
    <property type="evidence" value="ECO:0007669"/>
    <property type="project" value="TreeGrafter"/>
</dbReference>
<feature type="region of interest" description="Disordered" evidence="1">
    <location>
        <begin position="1"/>
        <end position="112"/>
    </location>
</feature>
<feature type="compositionally biased region" description="Basic residues" evidence="1">
    <location>
        <begin position="77"/>
        <end position="88"/>
    </location>
</feature>
<dbReference type="Pfam" id="PF04910">
    <property type="entry name" value="Tcf25"/>
    <property type="match status" value="1"/>
</dbReference>
<evidence type="ECO:0000313" key="3">
    <source>
        <dbReference type="Proteomes" id="UP000799429"/>
    </source>
</evidence>
<name>A0A9P4SDC9_9PEZI</name>
<organism evidence="2 3">
    <name type="scientific">Patellaria atrata CBS 101060</name>
    <dbReference type="NCBI Taxonomy" id="1346257"/>
    <lineage>
        <taxon>Eukaryota</taxon>
        <taxon>Fungi</taxon>
        <taxon>Dikarya</taxon>
        <taxon>Ascomycota</taxon>
        <taxon>Pezizomycotina</taxon>
        <taxon>Dothideomycetes</taxon>
        <taxon>Dothideomycetes incertae sedis</taxon>
        <taxon>Patellariales</taxon>
        <taxon>Patellariaceae</taxon>
        <taxon>Patellaria</taxon>
    </lineage>
</organism>
<sequence>MSSRALRKAQRELEEQRKLQELQAQEEESEEEGSTMPQKKSLFAMLKDAEEDKEDHEPDEEEEDTPVPETQHIKSTSAKRKKKKSKKVKVPEPVQAQQPKAGTSKKDESKEDEIDRALKALSLTNMGVTPKTFSSDAFDPIAEELYKLICIDRQSLHASNEMRRLFGRAAMEEDAPAPAARRQQGRRAQNIGTGRNQPGLRISRANIFMQPKDTWPPGTGGGLGMDVVEKESDGVVEYRFVHSTLYQDTQRQFQTCVASMDPERLLGLEHFNPYHISTLLQVSEIVKHRGQHADSGDRLERALFSFGRAVHSTFPNKLAEGKARLDFNRPENREFWLASWMYIENLSRRATWRTVYEWAKLLLSLDPDRDPYRVHLVIDQYALRARQPQHFIELAESAFFKPKWENIPNIQYTLGLAYVQTGKAREGRTLLISAIEKNPWTTARLFQELNIDPIPPSVWGSQPRTPYEKLITELYVLRAKDIWNTPEATSLLMEVAHAAKPSSETHADGDYPIKKPLARHAILTNERSIIALLPREITSQLSSSSDPLPPDDNLPSYSPTVPRDSSSQSAMNLNQVLGEVRTLQAFFHSILPWYDASEINQPVVDPATGAQPTVEDVERRIRESGIPAHRIVENTERLRELQRWMVQHAVETEVAFEEDSEREVADEEIEELLDHLDTDEVAGIGGIGPNGERNPRVEDGEDD</sequence>
<gene>
    <name evidence="2" type="ORF">M501DRAFT_970906</name>
</gene>
<dbReference type="EMBL" id="MU006092">
    <property type="protein sequence ID" value="KAF2840661.1"/>
    <property type="molecule type" value="Genomic_DNA"/>
</dbReference>
<comment type="caution">
    <text evidence="2">The sequence shown here is derived from an EMBL/GenBank/DDBJ whole genome shotgun (WGS) entry which is preliminary data.</text>
</comment>
<reference evidence="2" key="1">
    <citation type="journal article" date="2020" name="Stud. Mycol.">
        <title>101 Dothideomycetes genomes: a test case for predicting lifestyles and emergence of pathogens.</title>
        <authorList>
            <person name="Haridas S."/>
            <person name="Albert R."/>
            <person name="Binder M."/>
            <person name="Bloem J."/>
            <person name="Labutti K."/>
            <person name="Salamov A."/>
            <person name="Andreopoulos B."/>
            <person name="Baker S."/>
            <person name="Barry K."/>
            <person name="Bills G."/>
            <person name="Bluhm B."/>
            <person name="Cannon C."/>
            <person name="Castanera R."/>
            <person name="Culley D."/>
            <person name="Daum C."/>
            <person name="Ezra D."/>
            <person name="Gonzalez J."/>
            <person name="Henrissat B."/>
            <person name="Kuo A."/>
            <person name="Liang C."/>
            <person name="Lipzen A."/>
            <person name="Lutzoni F."/>
            <person name="Magnuson J."/>
            <person name="Mondo S."/>
            <person name="Nolan M."/>
            <person name="Ohm R."/>
            <person name="Pangilinan J."/>
            <person name="Park H.-J."/>
            <person name="Ramirez L."/>
            <person name="Alfaro M."/>
            <person name="Sun H."/>
            <person name="Tritt A."/>
            <person name="Yoshinaga Y."/>
            <person name="Zwiers L.-H."/>
            <person name="Turgeon B."/>
            <person name="Goodwin S."/>
            <person name="Spatafora J."/>
            <person name="Crous P."/>
            <person name="Grigoriev I."/>
        </authorList>
    </citation>
    <scope>NUCLEOTIDE SEQUENCE</scope>
    <source>
        <strain evidence="2">CBS 101060</strain>
    </source>
</reference>
<feature type="compositionally biased region" description="Low complexity" evidence="1">
    <location>
        <begin position="176"/>
        <end position="188"/>
    </location>
</feature>
<dbReference type="GO" id="GO:0072344">
    <property type="term" value="P:rescue of stalled ribosome"/>
    <property type="evidence" value="ECO:0007669"/>
    <property type="project" value="TreeGrafter"/>
</dbReference>
<protein>
    <submittedName>
        <fullName evidence="2">DUF654-domain-containing protein</fullName>
    </submittedName>
</protein>